<reference evidence="2 3" key="1">
    <citation type="submission" date="2017-11" db="EMBL/GenBank/DDBJ databases">
        <title>Evolution of Phototrophy in the Chloroflexi Phylum Driven by Horizontal Gene Transfer.</title>
        <authorList>
            <person name="Ward L.M."/>
            <person name="Hemp J."/>
            <person name="Shih P.M."/>
            <person name="Mcglynn S.E."/>
            <person name="Fischer W."/>
        </authorList>
    </citation>
    <scope>NUCLEOTIDE SEQUENCE [LARGE SCALE GENOMIC DNA]</scope>
    <source>
        <strain evidence="2">CP2_2F</strain>
    </source>
</reference>
<dbReference type="GO" id="GO:0005524">
    <property type="term" value="F:ATP binding"/>
    <property type="evidence" value="ECO:0007669"/>
    <property type="project" value="UniProtKB-KW"/>
</dbReference>
<dbReference type="GO" id="GO:0006412">
    <property type="term" value="P:translation"/>
    <property type="evidence" value="ECO:0007669"/>
    <property type="project" value="UniProtKB-UniRule"/>
</dbReference>
<evidence type="ECO:0000313" key="2">
    <source>
        <dbReference type="EMBL" id="PJF30519.1"/>
    </source>
</evidence>
<dbReference type="SUPFAM" id="SSF141000">
    <property type="entry name" value="Glu-tRNAGln amidotransferase C subunit"/>
    <property type="match status" value="1"/>
</dbReference>
<name>A0A2M8NZ09_9CHLR</name>
<dbReference type="InterPro" id="IPR003837">
    <property type="entry name" value="GatC"/>
</dbReference>
<dbReference type="HAMAP" id="MF_00122">
    <property type="entry name" value="GatC"/>
    <property type="match status" value="1"/>
</dbReference>
<comment type="catalytic activity">
    <reaction evidence="1">
        <text>L-glutamyl-tRNA(Gln) + L-glutamine + ATP + H2O = L-glutaminyl-tRNA(Gln) + L-glutamate + ADP + phosphate + H(+)</text>
        <dbReference type="Rhea" id="RHEA:17521"/>
        <dbReference type="Rhea" id="RHEA-COMP:9681"/>
        <dbReference type="Rhea" id="RHEA-COMP:9684"/>
        <dbReference type="ChEBI" id="CHEBI:15377"/>
        <dbReference type="ChEBI" id="CHEBI:15378"/>
        <dbReference type="ChEBI" id="CHEBI:29985"/>
        <dbReference type="ChEBI" id="CHEBI:30616"/>
        <dbReference type="ChEBI" id="CHEBI:43474"/>
        <dbReference type="ChEBI" id="CHEBI:58359"/>
        <dbReference type="ChEBI" id="CHEBI:78520"/>
        <dbReference type="ChEBI" id="CHEBI:78521"/>
        <dbReference type="ChEBI" id="CHEBI:456216"/>
    </reaction>
</comment>
<comment type="subunit">
    <text evidence="1">Heterotrimer of A, B and C subunits.</text>
</comment>
<organism evidence="2 3">
    <name type="scientific">Candidatus Thermofonsia Clade 1 bacterium</name>
    <dbReference type="NCBI Taxonomy" id="2364210"/>
    <lineage>
        <taxon>Bacteria</taxon>
        <taxon>Bacillati</taxon>
        <taxon>Chloroflexota</taxon>
        <taxon>Candidatus Thermofontia</taxon>
        <taxon>Candidatus Thermofonsia Clade 1</taxon>
    </lineage>
</organism>
<dbReference type="PANTHER" id="PTHR15004:SF0">
    <property type="entry name" value="GLUTAMYL-TRNA(GLN) AMIDOTRANSFERASE SUBUNIT C, MITOCHONDRIAL"/>
    <property type="match status" value="1"/>
</dbReference>
<comment type="catalytic activity">
    <reaction evidence="1">
        <text>L-aspartyl-tRNA(Asn) + L-glutamine + ATP + H2O = L-asparaginyl-tRNA(Asn) + L-glutamate + ADP + phosphate + 2 H(+)</text>
        <dbReference type="Rhea" id="RHEA:14513"/>
        <dbReference type="Rhea" id="RHEA-COMP:9674"/>
        <dbReference type="Rhea" id="RHEA-COMP:9677"/>
        <dbReference type="ChEBI" id="CHEBI:15377"/>
        <dbReference type="ChEBI" id="CHEBI:15378"/>
        <dbReference type="ChEBI" id="CHEBI:29985"/>
        <dbReference type="ChEBI" id="CHEBI:30616"/>
        <dbReference type="ChEBI" id="CHEBI:43474"/>
        <dbReference type="ChEBI" id="CHEBI:58359"/>
        <dbReference type="ChEBI" id="CHEBI:78515"/>
        <dbReference type="ChEBI" id="CHEBI:78516"/>
        <dbReference type="ChEBI" id="CHEBI:456216"/>
    </reaction>
</comment>
<keyword evidence="1" id="KW-0648">Protein biosynthesis</keyword>
<keyword evidence="1" id="KW-0547">Nucleotide-binding</keyword>
<dbReference type="Proteomes" id="UP000228921">
    <property type="component" value="Unassembled WGS sequence"/>
</dbReference>
<dbReference type="AlphaFoldDB" id="A0A2M8NZ09"/>
<proteinExistence type="inferred from homology"/>
<keyword evidence="1" id="KW-0067">ATP-binding</keyword>
<dbReference type="PANTHER" id="PTHR15004">
    <property type="entry name" value="GLUTAMYL-TRNA(GLN) AMIDOTRANSFERASE SUBUNIT C, MITOCHONDRIAL"/>
    <property type="match status" value="1"/>
</dbReference>
<dbReference type="InterPro" id="IPR036113">
    <property type="entry name" value="Asp/Glu-ADT_sf_sub_c"/>
</dbReference>
<accession>A0A2M8NZ09</accession>
<keyword evidence="1" id="KW-0436">Ligase</keyword>
<dbReference type="Pfam" id="PF02686">
    <property type="entry name" value="GatC"/>
    <property type="match status" value="1"/>
</dbReference>
<dbReference type="GO" id="GO:0050567">
    <property type="term" value="F:glutaminyl-tRNA synthase (glutamine-hydrolyzing) activity"/>
    <property type="evidence" value="ECO:0007669"/>
    <property type="project" value="UniProtKB-UniRule"/>
</dbReference>
<comment type="function">
    <text evidence="1">Allows the formation of correctly charged Asn-tRNA(Asn) or Gln-tRNA(Gln) through the transamidation of misacylated Asp-tRNA(Asn) or Glu-tRNA(Gln) in organisms which lack either or both of asparaginyl-tRNA or glutaminyl-tRNA synthetases. The reaction takes place in the presence of glutamine and ATP through an activated phospho-Asp-tRNA(Asn) or phospho-Glu-tRNA(Gln).</text>
</comment>
<comment type="caution">
    <text evidence="2">The sequence shown here is derived from an EMBL/GenBank/DDBJ whole genome shotgun (WGS) entry which is preliminary data.</text>
</comment>
<gene>
    <name evidence="1" type="primary">gatC</name>
    <name evidence="2" type="ORF">CUN51_07655</name>
</gene>
<evidence type="ECO:0000313" key="3">
    <source>
        <dbReference type="Proteomes" id="UP000228921"/>
    </source>
</evidence>
<dbReference type="NCBIfam" id="TIGR00135">
    <property type="entry name" value="gatC"/>
    <property type="match status" value="1"/>
</dbReference>
<dbReference type="GO" id="GO:0016740">
    <property type="term" value="F:transferase activity"/>
    <property type="evidence" value="ECO:0007669"/>
    <property type="project" value="UniProtKB-KW"/>
</dbReference>
<protein>
    <recommendedName>
        <fullName evidence="1">Aspartyl/glutamyl-tRNA(Asn/Gln) amidotransferase subunit C</fullName>
        <shortName evidence="1">Asp/Glu-ADT subunit C</shortName>
        <ecNumber evidence="1">6.3.5.-</ecNumber>
    </recommendedName>
</protein>
<dbReference type="GO" id="GO:0070681">
    <property type="term" value="P:glutaminyl-tRNAGln biosynthesis via transamidation"/>
    <property type="evidence" value="ECO:0007669"/>
    <property type="project" value="TreeGrafter"/>
</dbReference>
<evidence type="ECO:0000256" key="1">
    <source>
        <dbReference type="HAMAP-Rule" id="MF_00122"/>
    </source>
</evidence>
<comment type="similarity">
    <text evidence="1">Belongs to the GatC family.</text>
</comment>
<dbReference type="EMBL" id="PGTK01000009">
    <property type="protein sequence ID" value="PJF30519.1"/>
    <property type="molecule type" value="Genomic_DNA"/>
</dbReference>
<keyword evidence="2" id="KW-0808">Transferase</keyword>
<dbReference type="GO" id="GO:0006450">
    <property type="term" value="P:regulation of translational fidelity"/>
    <property type="evidence" value="ECO:0007669"/>
    <property type="project" value="InterPro"/>
</dbReference>
<dbReference type="GO" id="GO:0050566">
    <property type="term" value="F:asparaginyl-tRNA synthase (glutamine-hydrolyzing) activity"/>
    <property type="evidence" value="ECO:0007669"/>
    <property type="project" value="RHEA"/>
</dbReference>
<dbReference type="Gene3D" id="1.10.20.60">
    <property type="entry name" value="Glu-tRNAGln amidotransferase C subunit, N-terminal domain"/>
    <property type="match status" value="1"/>
</dbReference>
<dbReference type="EC" id="6.3.5.-" evidence="1"/>
<sequence>MKLSREEVMQIAELAKLSLTEGEIAAYAEQLSAVLEYASRLEQLDTADIPPTANVLPLQNVMREDVVRPSLPREQALANAADAIEGQFRVDAVLE</sequence>